<evidence type="ECO:0000313" key="4">
    <source>
        <dbReference type="Proteomes" id="UP000503640"/>
    </source>
</evidence>
<protein>
    <recommendedName>
        <fullName evidence="5">Pilus assembly protein PilO</fullName>
    </recommendedName>
</protein>
<organism evidence="3 4">
    <name type="scientific">Anaeromyxobacter diazotrophicus</name>
    <dbReference type="NCBI Taxonomy" id="2590199"/>
    <lineage>
        <taxon>Bacteria</taxon>
        <taxon>Pseudomonadati</taxon>
        <taxon>Myxococcota</taxon>
        <taxon>Myxococcia</taxon>
        <taxon>Myxococcales</taxon>
        <taxon>Cystobacterineae</taxon>
        <taxon>Anaeromyxobacteraceae</taxon>
        <taxon>Anaeromyxobacter</taxon>
    </lineage>
</organism>
<feature type="transmembrane region" description="Helical" evidence="2">
    <location>
        <begin position="17"/>
        <end position="40"/>
    </location>
</feature>
<dbReference type="PANTHER" id="PTHR39555">
    <property type="entry name" value="FIMBRIAL ASSEMBLY PROTEIN PILO-LIKE PROTEIN-RELATED"/>
    <property type="match status" value="1"/>
</dbReference>
<comment type="caution">
    <text evidence="3">The sequence shown here is derived from an EMBL/GenBank/DDBJ whole genome shotgun (WGS) entry which is preliminary data.</text>
</comment>
<keyword evidence="2" id="KW-0472">Membrane</keyword>
<dbReference type="EMBL" id="BJTG01000001">
    <property type="protein sequence ID" value="GEJ55636.1"/>
    <property type="molecule type" value="Genomic_DNA"/>
</dbReference>
<dbReference type="Gene3D" id="3.30.70.60">
    <property type="match status" value="1"/>
</dbReference>
<dbReference type="InterPro" id="IPR014717">
    <property type="entry name" value="Transl_elong_EF1B/ribsomal_bS6"/>
</dbReference>
<dbReference type="PANTHER" id="PTHR39555:SF1">
    <property type="entry name" value="TYPE IV PILUS INNER MEMBRANE COMPONENT PILO"/>
    <property type="match status" value="1"/>
</dbReference>
<evidence type="ECO:0000256" key="1">
    <source>
        <dbReference type="SAM" id="Coils"/>
    </source>
</evidence>
<keyword evidence="4" id="KW-1185">Reference proteome</keyword>
<evidence type="ECO:0000313" key="3">
    <source>
        <dbReference type="EMBL" id="GEJ55636.1"/>
    </source>
</evidence>
<dbReference type="GO" id="GO:0043683">
    <property type="term" value="P:type IV pilus assembly"/>
    <property type="evidence" value="ECO:0007669"/>
    <property type="project" value="InterPro"/>
</dbReference>
<dbReference type="InterPro" id="IPR007445">
    <property type="entry name" value="PilO"/>
</dbReference>
<dbReference type="GO" id="GO:0043107">
    <property type="term" value="P:type IV pilus-dependent motility"/>
    <property type="evidence" value="ECO:0007669"/>
    <property type="project" value="InterPro"/>
</dbReference>
<dbReference type="RefSeq" id="WP_176062421.1">
    <property type="nucleotide sequence ID" value="NZ_BJTG01000001.1"/>
</dbReference>
<accession>A0A7I9VGW9</accession>
<sequence>MEKLIERIAKAPTGAKVAVVAAVAFAVTALNFFVIGVPTFSASISDMEARIQKAEAQQKKLDQDYIEKQAIANNLNQFRREKELLERRLQDALAELPNDKKLDELLQLFQDRATKAGLDILTIEPQPQVSEGFYARIPIPMTVQGNYHEVATFLDAVGRLRRIVNVNGLSFDSPKDQNGKVVLAAKFLATTFMFLDPKDAKPAAGAAKP</sequence>
<gene>
    <name evidence="3" type="ORF">AMYX_03770</name>
</gene>
<reference evidence="4" key="1">
    <citation type="journal article" date="2020" name="Appl. Environ. Microbiol.">
        <title>Diazotrophic Anaeromyxobacter Isolates from Soils.</title>
        <authorList>
            <person name="Masuda Y."/>
            <person name="Yamanaka H."/>
            <person name="Xu Z.X."/>
            <person name="Shiratori Y."/>
            <person name="Aono T."/>
            <person name="Amachi S."/>
            <person name="Senoo K."/>
            <person name="Itoh H."/>
        </authorList>
    </citation>
    <scope>NUCLEOTIDE SEQUENCE [LARGE SCALE GENOMIC DNA]</scope>
    <source>
        <strain evidence="4">R267</strain>
    </source>
</reference>
<keyword evidence="2" id="KW-0812">Transmembrane</keyword>
<dbReference type="AlphaFoldDB" id="A0A7I9VGW9"/>
<evidence type="ECO:0000256" key="2">
    <source>
        <dbReference type="SAM" id="Phobius"/>
    </source>
</evidence>
<dbReference type="Pfam" id="PF04350">
    <property type="entry name" value="PilO"/>
    <property type="match status" value="1"/>
</dbReference>
<keyword evidence="1" id="KW-0175">Coiled coil</keyword>
<proteinExistence type="predicted"/>
<keyword evidence="2" id="KW-1133">Transmembrane helix</keyword>
<dbReference type="Proteomes" id="UP000503640">
    <property type="component" value="Unassembled WGS sequence"/>
</dbReference>
<name>A0A7I9VGW9_9BACT</name>
<feature type="coiled-coil region" evidence="1">
    <location>
        <begin position="44"/>
        <end position="95"/>
    </location>
</feature>
<evidence type="ECO:0008006" key="5">
    <source>
        <dbReference type="Google" id="ProtNLM"/>
    </source>
</evidence>